<proteinExistence type="predicted"/>
<dbReference type="OrthoDB" id="3250044at2759"/>
<reference evidence="2" key="1">
    <citation type="journal article" date="2015" name="PLoS Genet.">
        <title>The dynamic genome and transcriptome of the human fungal pathogen Blastomyces and close relative Emmonsia.</title>
        <authorList>
            <person name="Munoz J.F."/>
            <person name="Gauthier G.M."/>
            <person name="Desjardins C.A."/>
            <person name="Gallo J.E."/>
            <person name="Holder J."/>
            <person name="Sullivan T.D."/>
            <person name="Marty A.J."/>
            <person name="Carmen J.C."/>
            <person name="Chen Z."/>
            <person name="Ding L."/>
            <person name="Gujja S."/>
            <person name="Magrini V."/>
            <person name="Misas E."/>
            <person name="Mitreva M."/>
            <person name="Priest M."/>
            <person name="Saif S."/>
            <person name="Whiston E.A."/>
            <person name="Young S."/>
            <person name="Zeng Q."/>
            <person name="Goldman W.E."/>
            <person name="Mardis E.R."/>
            <person name="Taylor J.W."/>
            <person name="McEwen J.G."/>
            <person name="Clay O.K."/>
            <person name="Klein B.S."/>
            <person name="Cuomo C.A."/>
        </authorList>
    </citation>
    <scope>NUCLEOTIDE SEQUENCE [LARGE SCALE GENOMIC DNA]</scope>
    <source>
        <strain evidence="2">SLH14081</strain>
    </source>
</reference>
<keyword evidence="2" id="KW-1185">Reference proteome</keyword>
<dbReference type="InterPro" id="IPR011009">
    <property type="entry name" value="Kinase-like_dom_sf"/>
</dbReference>
<dbReference type="RefSeq" id="XP_031580566.1">
    <property type="nucleotide sequence ID" value="XM_031725358.1"/>
</dbReference>
<dbReference type="EMBL" id="GG657469">
    <property type="protein sequence ID" value="OAT12824.1"/>
    <property type="molecule type" value="Genomic_DNA"/>
</dbReference>
<protein>
    <recommendedName>
        <fullName evidence="3">Protein kinase domain-containing protein</fullName>
    </recommendedName>
</protein>
<sequence>MPIFIHVGPKSNVPEVYRYFTRSNIGYLVMEFIDGISFENIMPQENPEVIQNLAEAIIRFRYESSTRLPRASDSRDTSRVPVF</sequence>
<dbReference type="KEGG" id="bgh:BDBG_17701"/>
<gene>
    <name evidence="1" type="ORF">BDBG_17701</name>
</gene>
<dbReference type="VEuPathDB" id="FungiDB:BDBG_17701"/>
<name>A0A179UXM1_BLAGS</name>
<dbReference type="Proteomes" id="UP000002038">
    <property type="component" value="Unassembled WGS sequence"/>
</dbReference>
<evidence type="ECO:0000313" key="1">
    <source>
        <dbReference type="EMBL" id="OAT12824.1"/>
    </source>
</evidence>
<dbReference type="SUPFAM" id="SSF56112">
    <property type="entry name" value="Protein kinase-like (PK-like)"/>
    <property type="match status" value="1"/>
</dbReference>
<organism evidence="1 2">
    <name type="scientific">Blastomyces gilchristii (strain SLH14081)</name>
    <name type="common">Blastomyces dermatitidis</name>
    <dbReference type="NCBI Taxonomy" id="559298"/>
    <lineage>
        <taxon>Eukaryota</taxon>
        <taxon>Fungi</taxon>
        <taxon>Dikarya</taxon>
        <taxon>Ascomycota</taxon>
        <taxon>Pezizomycotina</taxon>
        <taxon>Eurotiomycetes</taxon>
        <taxon>Eurotiomycetidae</taxon>
        <taxon>Onygenales</taxon>
        <taxon>Ajellomycetaceae</taxon>
        <taxon>Blastomyces</taxon>
    </lineage>
</organism>
<evidence type="ECO:0008006" key="3">
    <source>
        <dbReference type="Google" id="ProtNLM"/>
    </source>
</evidence>
<accession>A0A179UXM1</accession>
<evidence type="ECO:0000313" key="2">
    <source>
        <dbReference type="Proteomes" id="UP000002038"/>
    </source>
</evidence>
<dbReference type="GeneID" id="42529310"/>
<dbReference type="AlphaFoldDB" id="A0A179UXM1"/>